<dbReference type="CDD" id="cd02440">
    <property type="entry name" value="AdoMet_MTases"/>
    <property type="match status" value="1"/>
</dbReference>
<feature type="domain" description="Methyltransferase small" evidence="4">
    <location>
        <begin position="112"/>
        <end position="199"/>
    </location>
</feature>
<organism evidence="5 6">
    <name type="scientific">Prochlorococcus marinus XMU1408</name>
    <dbReference type="NCBI Taxonomy" id="2213228"/>
    <lineage>
        <taxon>Bacteria</taxon>
        <taxon>Bacillati</taxon>
        <taxon>Cyanobacteriota</taxon>
        <taxon>Cyanophyceae</taxon>
        <taxon>Synechococcales</taxon>
        <taxon>Prochlorococcaceae</taxon>
        <taxon>Prochlorococcus</taxon>
    </lineage>
</organism>
<sequence length="290" mass="32728">MIYNSITGISFLQWRKKMILKGGRKVDFDWLLDIAAGISWSNLQNIILNPEQGFSLEISTEELEFIWECHLKDKTPLQHLISKCPWRDFELEVSPDALIPRQETELLIDLALKKVENLKFGRWADLGTGSGPIAIALARSLPNWKGHAVDISNEALQLAKRNLKSLSPNSNVKLSLGDWWNPLERWWGGFDLVLSNPPYIPSDLIGGLEPVVKNHEPRIALDGGADGMIASKQIIMGAKQGLAKSGWLILEHHYDQSEKIIDFMKKIGMEEVSFEKDLNGIKRYAACCKK</sequence>
<evidence type="ECO:0000259" key="4">
    <source>
        <dbReference type="Pfam" id="PF05175"/>
    </source>
</evidence>
<dbReference type="GO" id="GO:0008757">
    <property type="term" value="F:S-adenosylmethionine-dependent methyltransferase activity"/>
    <property type="evidence" value="ECO:0007669"/>
    <property type="project" value="UniProtKB-ARBA"/>
</dbReference>
<comment type="caution">
    <text evidence="5">The sequence shown here is derived from an EMBL/GenBank/DDBJ whole genome shotgun (WGS) entry which is preliminary data.</text>
</comment>
<dbReference type="GO" id="GO:0003676">
    <property type="term" value="F:nucleic acid binding"/>
    <property type="evidence" value="ECO:0007669"/>
    <property type="project" value="InterPro"/>
</dbReference>
<dbReference type="Proteomes" id="UP000247807">
    <property type="component" value="Unassembled WGS sequence"/>
</dbReference>
<dbReference type="InterPro" id="IPR007848">
    <property type="entry name" value="Small_mtfrase_dom"/>
</dbReference>
<dbReference type="EMBL" id="QJUE01000002">
    <property type="protein sequence ID" value="PYE02550.1"/>
    <property type="molecule type" value="Genomic_DNA"/>
</dbReference>
<name>A0A318R2T2_PROMR</name>
<dbReference type="GO" id="GO:0008170">
    <property type="term" value="F:N-methyltransferase activity"/>
    <property type="evidence" value="ECO:0007669"/>
    <property type="project" value="UniProtKB-ARBA"/>
</dbReference>
<keyword evidence="2 5" id="KW-0808">Transferase</keyword>
<dbReference type="PANTHER" id="PTHR47441">
    <property type="match status" value="1"/>
</dbReference>
<dbReference type="PROSITE" id="PS00092">
    <property type="entry name" value="N6_MTASE"/>
    <property type="match status" value="1"/>
</dbReference>
<dbReference type="InterPro" id="IPR002052">
    <property type="entry name" value="DNA_methylase_N6_adenine_CS"/>
</dbReference>
<reference evidence="5 6" key="1">
    <citation type="journal article" date="2018" name="Appl. Environ. Microbiol.">
        <title>Genome rearrangement shapes Prochlorococcus ecological adaptation.</title>
        <authorList>
            <person name="Yan W."/>
            <person name="Wei S."/>
            <person name="Wang Q."/>
            <person name="Xiao X."/>
            <person name="Zeng Q."/>
            <person name="Jiao N."/>
            <person name="Zhang R."/>
        </authorList>
    </citation>
    <scope>NUCLEOTIDE SEQUENCE [LARGE SCALE GENOMIC DNA]</scope>
    <source>
        <strain evidence="5 6">XMU1408</strain>
    </source>
</reference>
<evidence type="ECO:0000256" key="2">
    <source>
        <dbReference type="ARBA" id="ARBA00022679"/>
    </source>
</evidence>
<dbReference type="Pfam" id="PF05175">
    <property type="entry name" value="MTS"/>
    <property type="match status" value="1"/>
</dbReference>
<evidence type="ECO:0000313" key="6">
    <source>
        <dbReference type="Proteomes" id="UP000247807"/>
    </source>
</evidence>
<evidence type="ECO:0000256" key="1">
    <source>
        <dbReference type="ARBA" id="ARBA00022603"/>
    </source>
</evidence>
<dbReference type="NCBIfam" id="TIGR03534">
    <property type="entry name" value="RF_mod_PrmC"/>
    <property type="match status" value="1"/>
</dbReference>
<keyword evidence="1 5" id="KW-0489">Methyltransferase</keyword>
<dbReference type="GO" id="GO:0032259">
    <property type="term" value="P:methylation"/>
    <property type="evidence" value="ECO:0007669"/>
    <property type="project" value="UniProtKB-KW"/>
</dbReference>
<dbReference type="SUPFAM" id="SSF53335">
    <property type="entry name" value="S-adenosyl-L-methionine-dependent methyltransferases"/>
    <property type="match status" value="1"/>
</dbReference>
<dbReference type="InterPro" id="IPR052663">
    <property type="entry name" value="RF_glutamine_MTase_cyano"/>
</dbReference>
<accession>A0A318R2T2</accession>
<evidence type="ECO:0000313" key="5">
    <source>
        <dbReference type="EMBL" id="PYE02550.1"/>
    </source>
</evidence>
<evidence type="ECO:0000256" key="3">
    <source>
        <dbReference type="ARBA" id="ARBA00022691"/>
    </source>
</evidence>
<dbReference type="NCBIfam" id="TIGR00536">
    <property type="entry name" value="hemK_fam"/>
    <property type="match status" value="1"/>
</dbReference>
<dbReference type="OrthoDB" id="9800643at2"/>
<keyword evidence="3" id="KW-0949">S-adenosyl-L-methionine</keyword>
<dbReference type="InterPro" id="IPR019874">
    <property type="entry name" value="RF_methyltr_PrmC"/>
</dbReference>
<gene>
    <name evidence="5" type="primary">prmC</name>
    <name evidence="5" type="ORF">DNJ73_01965</name>
</gene>
<protein>
    <submittedName>
        <fullName evidence="5">Peptide chain release factor N(5)-glutamine methyltransferase</fullName>
    </submittedName>
</protein>
<proteinExistence type="predicted"/>
<dbReference type="AlphaFoldDB" id="A0A318R2T2"/>
<dbReference type="InterPro" id="IPR029063">
    <property type="entry name" value="SAM-dependent_MTases_sf"/>
</dbReference>
<dbReference type="Gene3D" id="3.40.50.150">
    <property type="entry name" value="Vaccinia Virus protein VP39"/>
    <property type="match status" value="1"/>
</dbReference>
<dbReference type="PANTHER" id="PTHR47441:SF3">
    <property type="entry name" value="RELEASE FACTOR GLUTAMINE METHYLTRANSFERASE"/>
    <property type="match status" value="1"/>
</dbReference>
<dbReference type="InterPro" id="IPR004556">
    <property type="entry name" value="HemK-like"/>
</dbReference>
<dbReference type="GO" id="GO:0008276">
    <property type="term" value="F:protein methyltransferase activity"/>
    <property type="evidence" value="ECO:0007669"/>
    <property type="project" value="InterPro"/>
</dbReference>